<dbReference type="Pfam" id="PF01496">
    <property type="entry name" value="V_ATPase_I"/>
    <property type="match status" value="2"/>
</dbReference>
<evidence type="ECO:0000313" key="9">
    <source>
        <dbReference type="EMBL" id="TRX99596.1"/>
    </source>
</evidence>
<comment type="subcellular location">
    <subcellularLocation>
        <location evidence="1">Membrane</location>
        <topology evidence="1">Multi-pass membrane protein</topology>
    </subcellularLocation>
</comment>
<dbReference type="GO" id="GO:0007035">
    <property type="term" value="P:vacuolar acidification"/>
    <property type="evidence" value="ECO:0007669"/>
    <property type="project" value="TreeGrafter"/>
</dbReference>
<feature type="transmembrane region" description="Helical" evidence="8">
    <location>
        <begin position="528"/>
        <end position="548"/>
    </location>
</feature>
<comment type="caution">
    <text evidence="9">The sequence shown here is derived from an EMBL/GenBank/DDBJ whole genome shotgun (WGS) entry which is preliminary data.</text>
</comment>
<evidence type="ECO:0000256" key="8">
    <source>
        <dbReference type="SAM" id="Phobius"/>
    </source>
</evidence>
<evidence type="ECO:0000256" key="3">
    <source>
        <dbReference type="ARBA" id="ARBA00022448"/>
    </source>
</evidence>
<organism evidence="9 10">
    <name type="scientific">Acholeplasma laidlawii</name>
    <dbReference type="NCBI Taxonomy" id="2148"/>
    <lineage>
        <taxon>Bacteria</taxon>
        <taxon>Bacillati</taxon>
        <taxon>Mycoplasmatota</taxon>
        <taxon>Mollicutes</taxon>
        <taxon>Acholeplasmatales</taxon>
        <taxon>Acholeplasmataceae</taxon>
        <taxon>Acholeplasma</taxon>
    </lineage>
</organism>
<accession>A0A553IHC3</accession>
<dbReference type="GO" id="GO:0016471">
    <property type="term" value="C:vacuolar proton-transporting V-type ATPase complex"/>
    <property type="evidence" value="ECO:0007669"/>
    <property type="project" value="TreeGrafter"/>
</dbReference>
<dbReference type="RefSeq" id="WP_143215646.1">
    <property type="nucleotide sequence ID" value="NZ_JACAOF010000002.1"/>
</dbReference>
<reference evidence="9 10" key="1">
    <citation type="submission" date="2019-07" db="EMBL/GenBank/DDBJ databases">
        <title>Genome sequence of Acholeplasma laidlawii strain with increased resistance to erythromycin.</title>
        <authorList>
            <person name="Medvedeva E.S."/>
            <person name="Baranova N.B."/>
            <person name="Siniagina M.N."/>
            <person name="Mouzykantov A."/>
            <person name="Chernova O.A."/>
            <person name="Chernov V.M."/>
        </authorList>
    </citation>
    <scope>NUCLEOTIDE SEQUENCE [LARGE SCALE GENOMIC DNA]</scope>
    <source>
        <strain evidence="9 10">PG8REry</strain>
    </source>
</reference>
<dbReference type="InterPro" id="IPR002490">
    <property type="entry name" value="V-ATPase_116kDa_su"/>
</dbReference>
<evidence type="ECO:0000256" key="7">
    <source>
        <dbReference type="ARBA" id="ARBA00023136"/>
    </source>
</evidence>
<keyword evidence="3" id="KW-0813">Transport</keyword>
<sequence>MIVSMQKVKLIFLESDKEQILNELQMHALFMPDKKHFKSVTPSEDLIRVSKAIEIIERYLKKSTGNNAIVTKSEFELLDQHSLELAANILDLQNTYYKLQETQKSLKEKYEELLPYKNLSVSQSRIETLRFTQVVLGFIQKEKYDAFKGHMDTLGAYVDILSSDDNYHYVSILIDKDQSDRLEDLLESMYFNIEPNRNYDKTNMEVITDLNSELESIEKEMKETEQFFIDSSKDLGGLKLLHDQLLSKESKLQIELLSTETTVYVEGWVRGDQVEDIKTILNDKNFVFELEARDALSDESVPTALKNNGFVKPYEYITNQFSTPSASEVDPNPSMSFWYWLIFGIMMGDIGYGLVMIVAFGLLLKFGKLRGATKDLVKIFCYSGVTSIGAGILFGSFFGATIFTPLLDPINDPVPMLIISLILGVVHIVHGLILKLINSYRQKDILGGLNDAGSWIFILVGLSLFITATFIPLESLIQNILLYTSYVLMGLGVLIIILLNGREQKSIPGKIVSAIAGLYNSTSYLSDILSYSRILALSLSTAVIAYTMNLLGEMVWGSIPVLGILLGIIIYLIGHVFNFIMGMLSAYVHAGRLQYLEFYGKFFEGGGYLFEPFSLQLKYVYQVNLKENKEINKEN</sequence>
<dbReference type="EMBL" id="VKID01000001">
    <property type="protein sequence ID" value="TRX99596.1"/>
    <property type="molecule type" value="Genomic_DNA"/>
</dbReference>
<dbReference type="GO" id="GO:0033179">
    <property type="term" value="C:proton-transporting V-type ATPase, V0 domain"/>
    <property type="evidence" value="ECO:0007669"/>
    <property type="project" value="InterPro"/>
</dbReference>
<evidence type="ECO:0000256" key="5">
    <source>
        <dbReference type="ARBA" id="ARBA00022989"/>
    </source>
</evidence>
<dbReference type="Proteomes" id="UP000315938">
    <property type="component" value="Unassembled WGS sequence"/>
</dbReference>
<dbReference type="PANTHER" id="PTHR11629">
    <property type="entry name" value="VACUOLAR PROTON ATPASES"/>
    <property type="match status" value="1"/>
</dbReference>
<proteinExistence type="inferred from homology"/>
<evidence type="ECO:0000256" key="4">
    <source>
        <dbReference type="ARBA" id="ARBA00022692"/>
    </source>
</evidence>
<keyword evidence="4 8" id="KW-0812">Transmembrane</keyword>
<evidence type="ECO:0000313" key="10">
    <source>
        <dbReference type="Proteomes" id="UP000315938"/>
    </source>
</evidence>
<keyword evidence="6" id="KW-0406">Ion transport</keyword>
<evidence type="ECO:0000256" key="6">
    <source>
        <dbReference type="ARBA" id="ARBA00023065"/>
    </source>
</evidence>
<dbReference type="GO" id="GO:0051117">
    <property type="term" value="F:ATPase binding"/>
    <property type="evidence" value="ECO:0007669"/>
    <property type="project" value="TreeGrafter"/>
</dbReference>
<comment type="similarity">
    <text evidence="2">Belongs to the V-ATPase 116 kDa subunit family.</text>
</comment>
<feature type="transmembrane region" description="Helical" evidence="8">
    <location>
        <begin position="337"/>
        <end position="364"/>
    </location>
</feature>
<feature type="transmembrane region" description="Helical" evidence="8">
    <location>
        <begin position="414"/>
        <end position="434"/>
    </location>
</feature>
<dbReference type="PANTHER" id="PTHR11629:SF63">
    <property type="entry name" value="V-TYPE PROTON ATPASE SUBUNIT A"/>
    <property type="match status" value="1"/>
</dbReference>
<dbReference type="AlphaFoldDB" id="A0A553IHC3"/>
<feature type="transmembrane region" description="Helical" evidence="8">
    <location>
        <begin position="554"/>
        <end position="574"/>
    </location>
</feature>
<name>A0A553IHC3_ACHLA</name>
<evidence type="ECO:0000256" key="2">
    <source>
        <dbReference type="ARBA" id="ARBA00009904"/>
    </source>
</evidence>
<feature type="transmembrane region" description="Helical" evidence="8">
    <location>
        <begin position="376"/>
        <end position="402"/>
    </location>
</feature>
<keyword evidence="7 8" id="KW-0472">Membrane</keyword>
<feature type="transmembrane region" description="Helical" evidence="8">
    <location>
        <begin position="455"/>
        <end position="474"/>
    </location>
</feature>
<feature type="transmembrane region" description="Helical" evidence="8">
    <location>
        <begin position="480"/>
        <end position="500"/>
    </location>
</feature>
<dbReference type="GO" id="GO:0046961">
    <property type="term" value="F:proton-transporting ATPase activity, rotational mechanism"/>
    <property type="evidence" value="ECO:0007669"/>
    <property type="project" value="InterPro"/>
</dbReference>
<keyword evidence="5 8" id="KW-1133">Transmembrane helix</keyword>
<protein>
    <submittedName>
        <fullName evidence="9">V-type ATP synthase subunit I</fullName>
    </submittedName>
</protein>
<gene>
    <name evidence="9" type="ORF">FNV44_00720</name>
</gene>
<evidence type="ECO:0000256" key="1">
    <source>
        <dbReference type="ARBA" id="ARBA00004141"/>
    </source>
</evidence>